<reference evidence="1" key="1">
    <citation type="submission" date="2022-03" db="EMBL/GenBank/DDBJ databases">
        <title>Genomic Encyclopedia of Type Strains, Phase III (KMG-III): the genomes of soil and plant-associated and newly described type strains.</title>
        <authorList>
            <person name="Whitman W."/>
        </authorList>
    </citation>
    <scope>NUCLEOTIDE SEQUENCE</scope>
    <source>
        <strain evidence="1">ANL 6-2</strain>
    </source>
</reference>
<protein>
    <submittedName>
        <fullName evidence="1">Uncharacterized protein</fullName>
    </submittedName>
</protein>
<dbReference type="Proteomes" id="UP001205843">
    <property type="component" value="Unassembled WGS sequence"/>
</dbReference>
<dbReference type="AlphaFoldDB" id="A0AAE3G8E6"/>
<sequence>MAEPGAPGANADCTRQVVDGVAVYLPRALQIEEAIIIRLQGFFGMKRLFVEGVGLSAGKEK</sequence>
<accession>A0AAE3G8E6</accession>
<comment type="caution">
    <text evidence="1">The sequence shown here is derived from an EMBL/GenBank/DDBJ whole genome shotgun (WGS) entry which is preliminary data.</text>
</comment>
<dbReference type="EMBL" id="JALJXV010000010">
    <property type="protein sequence ID" value="MCP1676691.1"/>
    <property type="molecule type" value="Genomic_DNA"/>
</dbReference>
<proteinExistence type="predicted"/>
<keyword evidence="2" id="KW-1185">Reference proteome</keyword>
<gene>
    <name evidence="1" type="ORF">J2T57_003862</name>
</gene>
<name>A0AAE3G8E6_9GAMM</name>
<evidence type="ECO:0000313" key="2">
    <source>
        <dbReference type="Proteomes" id="UP001205843"/>
    </source>
</evidence>
<evidence type="ECO:0000313" key="1">
    <source>
        <dbReference type="EMBL" id="MCP1676691.1"/>
    </source>
</evidence>
<organism evidence="1 2">
    <name type="scientific">Natronocella acetinitrilica</name>
    <dbReference type="NCBI Taxonomy" id="414046"/>
    <lineage>
        <taxon>Bacteria</taxon>
        <taxon>Pseudomonadati</taxon>
        <taxon>Pseudomonadota</taxon>
        <taxon>Gammaproteobacteria</taxon>
        <taxon>Chromatiales</taxon>
        <taxon>Ectothiorhodospiraceae</taxon>
        <taxon>Natronocella</taxon>
    </lineage>
</organism>